<dbReference type="GO" id="GO:0006261">
    <property type="term" value="P:DNA-templated DNA replication"/>
    <property type="evidence" value="ECO:0007669"/>
    <property type="project" value="TreeGrafter"/>
</dbReference>
<evidence type="ECO:0000256" key="11">
    <source>
        <dbReference type="ARBA" id="ARBA00049244"/>
    </source>
</evidence>
<dbReference type="PANTHER" id="PTHR11669">
    <property type="entry name" value="REPLICATION FACTOR C / DNA POLYMERASE III GAMMA-TAU SUBUNIT"/>
    <property type="match status" value="1"/>
</dbReference>
<dbReference type="Gene3D" id="3.40.50.300">
    <property type="entry name" value="P-loop containing nucleotide triphosphate hydrolases"/>
    <property type="match status" value="1"/>
</dbReference>
<dbReference type="EMBL" id="CP014163">
    <property type="protein sequence ID" value="AMB99228.1"/>
    <property type="molecule type" value="Genomic_DNA"/>
</dbReference>
<dbReference type="InterPro" id="IPR022754">
    <property type="entry name" value="DNA_pol_III_gamma-3"/>
</dbReference>
<keyword evidence="13" id="KW-1185">Reference proteome</keyword>
<keyword evidence="8" id="KW-0862">Zinc</keyword>
<dbReference type="NCBIfam" id="TIGR02397">
    <property type="entry name" value="dnaX_nterm"/>
    <property type="match status" value="1"/>
</dbReference>
<evidence type="ECO:0000256" key="5">
    <source>
        <dbReference type="ARBA" id="ARBA00022705"/>
    </source>
</evidence>
<dbReference type="FunFam" id="1.10.8.60:FF:000013">
    <property type="entry name" value="DNA polymerase III subunit gamma/tau"/>
    <property type="match status" value="1"/>
</dbReference>
<dbReference type="Pfam" id="PF22608">
    <property type="entry name" value="DNAX_ATPase_lid"/>
    <property type="match status" value="1"/>
</dbReference>
<dbReference type="InterPro" id="IPR012763">
    <property type="entry name" value="DNA_pol_III_sug/sutau_N"/>
</dbReference>
<evidence type="ECO:0000313" key="13">
    <source>
        <dbReference type="Proteomes" id="UP000062260"/>
    </source>
</evidence>
<reference evidence="13" key="2">
    <citation type="submission" date="2016-01" db="EMBL/GenBank/DDBJ databases">
        <title>Six Aerococcus type strain genome sequencing and assembly using PacBio and Illumina Hiseq.</title>
        <authorList>
            <person name="Carkaci D."/>
            <person name="Dargis R."/>
            <person name="Nielsen X.C."/>
            <person name="Skovgaard O."/>
            <person name="Fuursted K."/>
            <person name="Christensen J.J."/>
        </authorList>
    </citation>
    <scope>NUCLEOTIDE SEQUENCE [LARGE SCALE GENOMIC DNA]</scope>
    <source>
        <strain evidence="13">CCUG42038B</strain>
    </source>
</reference>
<gene>
    <name evidence="12" type="ORF">AWM75_04045</name>
</gene>
<dbReference type="PANTHER" id="PTHR11669:SF0">
    <property type="entry name" value="PROTEIN STICHEL-LIKE 2"/>
    <property type="match status" value="1"/>
</dbReference>
<evidence type="ECO:0000256" key="6">
    <source>
        <dbReference type="ARBA" id="ARBA00022723"/>
    </source>
</evidence>
<dbReference type="PRINTS" id="PR00300">
    <property type="entry name" value="CLPPROTEASEA"/>
</dbReference>
<evidence type="ECO:0000256" key="8">
    <source>
        <dbReference type="ARBA" id="ARBA00022833"/>
    </source>
</evidence>
<keyword evidence="3" id="KW-0808">Transferase</keyword>
<dbReference type="Gene3D" id="1.20.272.10">
    <property type="match status" value="1"/>
</dbReference>
<keyword evidence="6" id="KW-0479">Metal-binding</keyword>
<dbReference type="GO" id="GO:0046872">
    <property type="term" value="F:metal ion binding"/>
    <property type="evidence" value="ECO:0007669"/>
    <property type="project" value="UniProtKB-KW"/>
</dbReference>
<accession>A0A0X8FKX9</accession>
<dbReference type="Pfam" id="PF12169">
    <property type="entry name" value="DNA_pol3_gamma3"/>
    <property type="match status" value="1"/>
</dbReference>
<evidence type="ECO:0000256" key="7">
    <source>
        <dbReference type="ARBA" id="ARBA00022741"/>
    </source>
</evidence>
<evidence type="ECO:0000256" key="9">
    <source>
        <dbReference type="ARBA" id="ARBA00022840"/>
    </source>
</evidence>
<keyword evidence="4" id="KW-0548">Nucleotidyltransferase</keyword>
<dbReference type="GO" id="GO:0005524">
    <property type="term" value="F:ATP binding"/>
    <property type="evidence" value="ECO:0007669"/>
    <property type="project" value="UniProtKB-KW"/>
</dbReference>
<dbReference type="AlphaFoldDB" id="A0A0X8FKX9"/>
<dbReference type="EC" id="2.7.7.7" evidence="2"/>
<name>A0A0X8FKX9_9LACT</name>
<dbReference type="InterPro" id="IPR045085">
    <property type="entry name" value="HLD_clamp_pol_III_gamma_tau"/>
</dbReference>
<dbReference type="GO" id="GO:0009360">
    <property type="term" value="C:DNA polymerase III complex"/>
    <property type="evidence" value="ECO:0007669"/>
    <property type="project" value="InterPro"/>
</dbReference>
<dbReference type="STRING" id="128944.AWM75_04045"/>
<dbReference type="RefSeq" id="WP_067978557.1">
    <property type="nucleotide sequence ID" value="NZ_CP014163.1"/>
</dbReference>
<dbReference type="FunFam" id="3.40.50.300:FF:000014">
    <property type="entry name" value="DNA polymerase III subunit gamma/tau"/>
    <property type="match status" value="1"/>
</dbReference>
<keyword evidence="9" id="KW-0067">ATP-binding</keyword>
<evidence type="ECO:0000256" key="1">
    <source>
        <dbReference type="ARBA" id="ARBA00006360"/>
    </source>
</evidence>
<dbReference type="CDD" id="cd00009">
    <property type="entry name" value="AAA"/>
    <property type="match status" value="1"/>
</dbReference>
<reference evidence="12 13" key="1">
    <citation type="journal article" date="2016" name="Genome Announc.">
        <title>Complete Genome Sequences of Aerococcus christensenii CCUG 28831T, Aerococcus sanguinicola CCUG 43001T, Aerococcus urinae CCUG 36881T, Aerococcus urinaeequi CCUG 28094T, Aerococcus urinaehominis CCUG 42038 BT, and Aerococcus viridans CCUG 4311T.</title>
        <authorList>
            <person name="Carkaci D."/>
            <person name="Dargis R."/>
            <person name="Nielsen X.C."/>
            <person name="Skovgaard O."/>
            <person name="Fuursted K."/>
            <person name="Christensen J.J."/>
        </authorList>
    </citation>
    <scope>NUCLEOTIDE SEQUENCE [LARGE SCALE GENOMIC DNA]</scope>
    <source>
        <strain evidence="12 13">CCUG42038B</strain>
    </source>
</reference>
<dbReference type="GO" id="GO:0003887">
    <property type="term" value="F:DNA-directed DNA polymerase activity"/>
    <property type="evidence" value="ECO:0007669"/>
    <property type="project" value="UniProtKB-KW"/>
</dbReference>
<keyword evidence="10" id="KW-0239">DNA-directed DNA polymerase</keyword>
<dbReference type="NCBIfam" id="NF004046">
    <property type="entry name" value="PRK05563.1"/>
    <property type="match status" value="1"/>
</dbReference>
<dbReference type="InterPro" id="IPR003593">
    <property type="entry name" value="AAA+_ATPase"/>
</dbReference>
<sequence length="594" mass="65758">MTYQALYRVWRPQRFDQIVGQTAITTTLRHAIAANKTSHAYLFTGPRGTGKTSAAKIFAKAVNCPNQVDGEPCNDCQICQEISAGSLADVVEIDAASNNGVDEIRDIRDKVRYAPTEATYKVYIIDEVHMLSMGAFNALLKTLEEPPEHVIFILATTEPHKIPVTIISRTQRFDFKRISPSAIEDRLAYILDQEEAGYQEEALAIIARAANGGMRDALTMTDQVLSFGQGQVDTETARLVTGSLSEDQLVNYVTALSQAKTQEALTLVHQLLDQGQEATRFIEELLAFSRDLLLAQQVGQQADQVLSMKYTDNFYKLAESISPAFLYQVMDSLQTTQEEVRYSLQPAIYIDVATIRLASQKQPNLPASNDQLSSNQTQLIQELNQVKAQLAELKSDHGETTKLSQQARNQESKGAKVKASDFRPNYPLIYQTLAQATERDRDQIQAVWPEIVADYSNMDGALLKATQPVAASPEYFVVSFDYDIICSRVASDQEIQAGVQAKISQLVDHPGKMLVISANQWQEARSTYVKAYKSGQLDQLLGKVQSEVNTDQSKQGDQLAANNLDQASLNADQEDLVQPAIDLFGADNVTISDD</sequence>
<dbReference type="SMART" id="SM00382">
    <property type="entry name" value="AAA"/>
    <property type="match status" value="1"/>
</dbReference>
<evidence type="ECO:0000256" key="4">
    <source>
        <dbReference type="ARBA" id="ARBA00022695"/>
    </source>
</evidence>
<dbReference type="SUPFAM" id="SSF48019">
    <property type="entry name" value="post-AAA+ oligomerization domain-like"/>
    <property type="match status" value="1"/>
</dbReference>
<keyword evidence="7" id="KW-0547">Nucleotide-binding</keyword>
<comment type="catalytic activity">
    <reaction evidence="11">
        <text>DNA(n) + a 2'-deoxyribonucleoside 5'-triphosphate = DNA(n+1) + diphosphate</text>
        <dbReference type="Rhea" id="RHEA:22508"/>
        <dbReference type="Rhea" id="RHEA-COMP:17339"/>
        <dbReference type="Rhea" id="RHEA-COMP:17340"/>
        <dbReference type="ChEBI" id="CHEBI:33019"/>
        <dbReference type="ChEBI" id="CHEBI:61560"/>
        <dbReference type="ChEBI" id="CHEBI:173112"/>
        <dbReference type="EC" id="2.7.7.7"/>
    </reaction>
</comment>
<dbReference type="SUPFAM" id="SSF52540">
    <property type="entry name" value="P-loop containing nucleoside triphosphate hydrolases"/>
    <property type="match status" value="1"/>
</dbReference>
<dbReference type="InterPro" id="IPR027417">
    <property type="entry name" value="P-loop_NTPase"/>
</dbReference>
<protein>
    <recommendedName>
        <fullName evidence="2">DNA-directed DNA polymerase</fullName>
        <ecNumber evidence="2">2.7.7.7</ecNumber>
    </recommendedName>
</protein>
<dbReference type="KEGG" id="auh:AWM75_04045"/>
<dbReference type="InterPro" id="IPR001270">
    <property type="entry name" value="ClpA/B"/>
</dbReference>
<dbReference type="Pfam" id="PF13177">
    <property type="entry name" value="DNA_pol3_delta2"/>
    <property type="match status" value="1"/>
</dbReference>
<evidence type="ECO:0000256" key="10">
    <source>
        <dbReference type="ARBA" id="ARBA00022932"/>
    </source>
</evidence>
<dbReference type="InterPro" id="IPR008921">
    <property type="entry name" value="DNA_pol3_clamp-load_cplx_C"/>
</dbReference>
<dbReference type="CDD" id="cd18137">
    <property type="entry name" value="HLD_clamp_pol_III_gamma_tau"/>
    <property type="match status" value="1"/>
</dbReference>
<dbReference type="Gene3D" id="1.10.8.60">
    <property type="match status" value="1"/>
</dbReference>
<dbReference type="Proteomes" id="UP000062260">
    <property type="component" value="Chromosome"/>
</dbReference>
<proteinExistence type="inferred from homology"/>
<evidence type="ECO:0000256" key="3">
    <source>
        <dbReference type="ARBA" id="ARBA00022679"/>
    </source>
</evidence>
<evidence type="ECO:0000256" key="2">
    <source>
        <dbReference type="ARBA" id="ARBA00012417"/>
    </source>
</evidence>
<comment type="similarity">
    <text evidence="1">Belongs to the DnaX/STICHEL family.</text>
</comment>
<organism evidence="12 13">
    <name type="scientific">Aerococcus urinaehominis</name>
    <dbReference type="NCBI Taxonomy" id="128944"/>
    <lineage>
        <taxon>Bacteria</taxon>
        <taxon>Bacillati</taxon>
        <taxon>Bacillota</taxon>
        <taxon>Bacilli</taxon>
        <taxon>Lactobacillales</taxon>
        <taxon>Aerococcaceae</taxon>
        <taxon>Aerococcus</taxon>
    </lineage>
</organism>
<dbReference type="GO" id="GO:0003677">
    <property type="term" value="F:DNA binding"/>
    <property type="evidence" value="ECO:0007669"/>
    <property type="project" value="InterPro"/>
</dbReference>
<evidence type="ECO:0000313" key="12">
    <source>
        <dbReference type="EMBL" id="AMB99228.1"/>
    </source>
</evidence>
<keyword evidence="5" id="KW-0235">DNA replication</keyword>
<dbReference type="InterPro" id="IPR050238">
    <property type="entry name" value="DNA_Rep/Repair_Clamp_Loader"/>
</dbReference>
<dbReference type="OrthoDB" id="9810148at2"/>